<keyword evidence="7" id="KW-1185">Reference proteome</keyword>
<dbReference type="SUPFAM" id="SSF100950">
    <property type="entry name" value="NagB/RpiA/CoA transferase-like"/>
    <property type="match status" value="1"/>
</dbReference>
<dbReference type="GO" id="GO:0009396">
    <property type="term" value="P:folic acid-containing compound biosynthetic process"/>
    <property type="evidence" value="ECO:0007669"/>
    <property type="project" value="TreeGrafter"/>
</dbReference>
<dbReference type="InterPro" id="IPR037171">
    <property type="entry name" value="NagB/RpiA_transferase-like"/>
</dbReference>
<sequence>MASLQALKHGLRSRMKERLRAVSPEAIKSQSSTVQRLLRDFRPYRDARRVGIFLSMPAGEIQTDGIVRDALLAGKEVFVPYLHANPDPSPELPGRLMDMVRLVDVRDYEALRPDRWGIPSLDPATVCERQRVLGRGGGPDPVLLDLVLLDLVLVPGLAFDRSPEDGTIRRLGHGKAFYDYFIRRHQERAAARPASAASAGATSPSARLYALALSEQFLASPAEGSVPVGPFDQRLDGLVLGHGQIIERASGTTD</sequence>
<reference evidence="6" key="1">
    <citation type="journal article" date="2023" name="Mol. Plant Microbe Interact.">
        <title>Elucidating the Obligate Nature and Biological Capacity of an Invasive Fungal Corn Pathogen.</title>
        <authorList>
            <person name="MacCready J.S."/>
            <person name="Roggenkamp E.M."/>
            <person name="Gdanetz K."/>
            <person name="Chilvers M.I."/>
        </authorList>
    </citation>
    <scope>NUCLEOTIDE SEQUENCE</scope>
    <source>
        <strain evidence="6">PM02</strain>
    </source>
</reference>
<dbReference type="AlphaFoldDB" id="A0AAD9I4V3"/>
<comment type="catalytic activity">
    <reaction evidence="4">
        <text>(6S)-5-formyl-5,6,7,8-tetrahydrofolate + ATP = (6R)-5,10-methenyltetrahydrofolate + ADP + phosphate</text>
        <dbReference type="Rhea" id="RHEA:10488"/>
        <dbReference type="ChEBI" id="CHEBI:30616"/>
        <dbReference type="ChEBI" id="CHEBI:43474"/>
        <dbReference type="ChEBI" id="CHEBI:57455"/>
        <dbReference type="ChEBI" id="CHEBI:57457"/>
        <dbReference type="ChEBI" id="CHEBI:456216"/>
        <dbReference type="EC" id="6.3.3.2"/>
    </reaction>
</comment>
<evidence type="ECO:0000256" key="4">
    <source>
        <dbReference type="ARBA" id="ARBA00036539"/>
    </source>
</evidence>
<dbReference type="GO" id="GO:0005739">
    <property type="term" value="C:mitochondrion"/>
    <property type="evidence" value="ECO:0007669"/>
    <property type="project" value="TreeGrafter"/>
</dbReference>
<dbReference type="Proteomes" id="UP001217918">
    <property type="component" value="Unassembled WGS sequence"/>
</dbReference>
<evidence type="ECO:0000256" key="2">
    <source>
        <dbReference type="ARBA" id="ARBA00022741"/>
    </source>
</evidence>
<evidence type="ECO:0000313" key="7">
    <source>
        <dbReference type="Proteomes" id="UP001217918"/>
    </source>
</evidence>
<evidence type="ECO:0000256" key="3">
    <source>
        <dbReference type="ARBA" id="ARBA00022840"/>
    </source>
</evidence>
<evidence type="ECO:0000256" key="5">
    <source>
        <dbReference type="ARBA" id="ARBA00038966"/>
    </source>
</evidence>
<dbReference type="PANTHER" id="PTHR23407">
    <property type="entry name" value="ATPASE INHIBITOR/5-FORMYLTETRAHYDROFOLATE CYCLO-LIGASE"/>
    <property type="match status" value="1"/>
</dbReference>
<gene>
    <name evidence="6" type="ORF">P8C59_005071</name>
</gene>
<dbReference type="PANTHER" id="PTHR23407:SF1">
    <property type="entry name" value="5-FORMYLTETRAHYDROFOLATE CYCLO-LIGASE"/>
    <property type="match status" value="1"/>
</dbReference>
<proteinExistence type="inferred from homology"/>
<dbReference type="GO" id="GO:0030272">
    <property type="term" value="F:5-formyltetrahydrofolate cyclo-ligase activity"/>
    <property type="evidence" value="ECO:0007669"/>
    <property type="project" value="UniProtKB-EC"/>
</dbReference>
<organism evidence="6 7">
    <name type="scientific">Phyllachora maydis</name>
    <dbReference type="NCBI Taxonomy" id="1825666"/>
    <lineage>
        <taxon>Eukaryota</taxon>
        <taxon>Fungi</taxon>
        <taxon>Dikarya</taxon>
        <taxon>Ascomycota</taxon>
        <taxon>Pezizomycotina</taxon>
        <taxon>Sordariomycetes</taxon>
        <taxon>Sordariomycetidae</taxon>
        <taxon>Phyllachorales</taxon>
        <taxon>Phyllachoraceae</taxon>
        <taxon>Phyllachora</taxon>
    </lineage>
</organism>
<comment type="caution">
    <text evidence="6">The sequence shown here is derived from an EMBL/GenBank/DDBJ whole genome shotgun (WGS) entry which is preliminary data.</text>
</comment>
<dbReference type="Gene3D" id="3.40.50.10420">
    <property type="entry name" value="NagB/RpiA/CoA transferase-like"/>
    <property type="match status" value="1"/>
</dbReference>
<dbReference type="InterPro" id="IPR002698">
    <property type="entry name" value="FTHF_cligase"/>
</dbReference>
<accession>A0AAD9I4V3</accession>
<dbReference type="InterPro" id="IPR024185">
    <property type="entry name" value="FTHF_cligase-like_sf"/>
</dbReference>
<evidence type="ECO:0000256" key="1">
    <source>
        <dbReference type="ARBA" id="ARBA00010638"/>
    </source>
</evidence>
<keyword evidence="2" id="KW-0547">Nucleotide-binding</keyword>
<protein>
    <recommendedName>
        <fullName evidence="5">5-formyltetrahydrofolate cyclo-ligase</fullName>
        <ecNumber evidence="5">6.3.3.2</ecNumber>
    </recommendedName>
</protein>
<name>A0AAD9I4V3_9PEZI</name>
<dbReference type="GO" id="GO:0005524">
    <property type="term" value="F:ATP binding"/>
    <property type="evidence" value="ECO:0007669"/>
    <property type="project" value="UniProtKB-KW"/>
</dbReference>
<keyword evidence="3" id="KW-0067">ATP-binding</keyword>
<evidence type="ECO:0000313" key="6">
    <source>
        <dbReference type="EMBL" id="KAK2070587.1"/>
    </source>
</evidence>
<dbReference type="GO" id="GO:0035999">
    <property type="term" value="P:tetrahydrofolate interconversion"/>
    <property type="evidence" value="ECO:0007669"/>
    <property type="project" value="TreeGrafter"/>
</dbReference>
<dbReference type="Pfam" id="PF01812">
    <property type="entry name" value="5-FTHF_cyc-lig"/>
    <property type="match status" value="1"/>
</dbReference>
<dbReference type="EC" id="6.3.3.2" evidence="5"/>
<dbReference type="EMBL" id="JAQQPM010000004">
    <property type="protein sequence ID" value="KAK2070587.1"/>
    <property type="molecule type" value="Genomic_DNA"/>
</dbReference>
<comment type="similarity">
    <text evidence="1">Belongs to the 5-formyltetrahydrofolate cyclo-ligase family.</text>
</comment>